<dbReference type="Proteomes" id="UP000029643">
    <property type="component" value="Unassembled WGS sequence"/>
</dbReference>
<evidence type="ECO:0000313" key="1">
    <source>
        <dbReference type="EMBL" id="GAL77285.1"/>
    </source>
</evidence>
<sequence>MGGGKLEFIMPCLFFDAPRKTSKGFIYYKPPLKFPSRSPSF</sequence>
<organism evidence="1 2">
    <name type="scientific">Algibacter lectus</name>
    <dbReference type="NCBI Taxonomy" id="221126"/>
    <lineage>
        <taxon>Bacteria</taxon>
        <taxon>Pseudomonadati</taxon>
        <taxon>Bacteroidota</taxon>
        <taxon>Flavobacteriia</taxon>
        <taxon>Flavobacteriales</taxon>
        <taxon>Flavobacteriaceae</taxon>
        <taxon>Algibacter</taxon>
    </lineage>
</organism>
<reference evidence="1" key="1">
    <citation type="journal article" date="2014" name="Genome Announc.">
        <title>Draft Genome Sequences of Marine Flavobacterium Algibacter lectus Strains SS8 and NR4.</title>
        <authorList>
            <person name="Takatani N."/>
            <person name="Nakanishi M."/>
            <person name="Meirelles P."/>
            <person name="Mino S."/>
            <person name="Suda W."/>
            <person name="Oshima K."/>
            <person name="Hattori M."/>
            <person name="Ohkuma M."/>
            <person name="Hosokawa M."/>
            <person name="Miyashita K."/>
            <person name="Thompson F.L."/>
            <person name="Niwa A."/>
            <person name="Sawabe T."/>
            <person name="Sawabe T."/>
        </authorList>
    </citation>
    <scope>NUCLEOTIDE SEQUENCE [LARGE SCALE GENOMIC DNA]</scope>
    <source>
        <strain evidence="1">JCM 19274</strain>
    </source>
</reference>
<comment type="caution">
    <text evidence="1">The sequence shown here is derived from an EMBL/GenBank/DDBJ whole genome shotgun (WGS) entry which is preliminary data.</text>
</comment>
<gene>
    <name evidence="1" type="ORF">JCM19274_4998</name>
</gene>
<dbReference type="EMBL" id="BBNU01000001">
    <property type="protein sequence ID" value="GAL77285.1"/>
    <property type="molecule type" value="Genomic_DNA"/>
</dbReference>
<protein>
    <submittedName>
        <fullName evidence="1">Uncharacterized protein</fullName>
    </submittedName>
</protein>
<proteinExistence type="predicted"/>
<accession>A0A090WJN7</accession>
<dbReference type="AlphaFoldDB" id="A0A090WJN7"/>
<name>A0A090WJN7_9FLAO</name>
<evidence type="ECO:0000313" key="2">
    <source>
        <dbReference type="Proteomes" id="UP000029643"/>
    </source>
</evidence>